<dbReference type="Proteomes" id="UP001305647">
    <property type="component" value="Unassembled WGS sequence"/>
</dbReference>
<sequence>MVPRPVNCWVESWRLDRVLLELDRVQLNASAPFAASAGVGVCEARPQSCPARPRPPRDSHAHHDHLRGADDPHRHLLDNHSLRHHTITVTVADKTPDLGYVNWKRDLAEPDGRTSAHFLGATTVTAVADQRRGEGGAHGDGDGDGVPDRDPAAGDDVVFPAPRVHGAPWVEGKYMWYSSGGGFQPDRADFEYDNMGTYLLGYMSSSPPQNARSLHESSDFIQSLVSSKNN</sequence>
<feature type="region of interest" description="Disordered" evidence="1">
    <location>
        <begin position="127"/>
        <end position="157"/>
    </location>
</feature>
<reference evidence="2" key="2">
    <citation type="submission" date="2023-05" db="EMBL/GenBank/DDBJ databases">
        <authorList>
            <consortium name="Lawrence Berkeley National Laboratory"/>
            <person name="Steindorff A."/>
            <person name="Hensen N."/>
            <person name="Bonometti L."/>
            <person name="Westerberg I."/>
            <person name="Brannstrom I.O."/>
            <person name="Guillou S."/>
            <person name="Cros-Aarteil S."/>
            <person name="Calhoun S."/>
            <person name="Haridas S."/>
            <person name="Kuo A."/>
            <person name="Mondo S."/>
            <person name="Pangilinan J."/>
            <person name="Riley R."/>
            <person name="Labutti K."/>
            <person name="Andreopoulos B."/>
            <person name="Lipzen A."/>
            <person name="Chen C."/>
            <person name="Yanf M."/>
            <person name="Daum C."/>
            <person name="Ng V."/>
            <person name="Clum A."/>
            <person name="Ohm R."/>
            <person name="Martin F."/>
            <person name="Silar P."/>
            <person name="Natvig D."/>
            <person name="Lalanne C."/>
            <person name="Gautier V."/>
            <person name="Ament-Velasquez S.L."/>
            <person name="Kruys A."/>
            <person name="Hutchinson M.I."/>
            <person name="Powell A.J."/>
            <person name="Barry K."/>
            <person name="Miller A.N."/>
            <person name="Grigoriev I.V."/>
            <person name="Debuchy R."/>
            <person name="Gladieux P."/>
            <person name="Thoren M.H."/>
            <person name="Johannesson H."/>
        </authorList>
    </citation>
    <scope>NUCLEOTIDE SEQUENCE</scope>
    <source>
        <strain evidence="2">CBS 757.83</strain>
    </source>
</reference>
<comment type="caution">
    <text evidence="2">The sequence shown here is derived from an EMBL/GenBank/DDBJ whole genome shotgun (WGS) entry which is preliminary data.</text>
</comment>
<feature type="compositionally biased region" description="Basic and acidic residues" evidence="1">
    <location>
        <begin position="129"/>
        <end position="152"/>
    </location>
</feature>
<name>A0AAN6Q9S1_9PEZI</name>
<feature type="compositionally biased region" description="Basic and acidic residues" evidence="1">
    <location>
        <begin position="55"/>
        <end position="76"/>
    </location>
</feature>
<evidence type="ECO:0000313" key="2">
    <source>
        <dbReference type="EMBL" id="KAK4106209.1"/>
    </source>
</evidence>
<evidence type="ECO:0000256" key="1">
    <source>
        <dbReference type="SAM" id="MobiDB-lite"/>
    </source>
</evidence>
<dbReference type="AlphaFoldDB" id="A0AAN6Q9S1"/>
<protein>
    <submittedName>
        <fullName evidence="2">Uncharacterized protein</fullName>
    </submittedName>
</protein>
<reference evidence="2" key="1">
    <citation type="journal article" date="2023" name="Mol. Phylogenet. Evol.">
        <title>Genome-scale phylogeny and comparative genomics of the fungal order Sordariales.</title>
        <authorList>
            <person name="Hensen N."/>
            <person name="Bonometti L."/>
            <person name="Westerberg I."/>
            <person name="Brannstrom I.O."/>
            <person name="Guillou S."/>
            <person name="Cros-Aarteil S."/>
            <person name="Calhoun S."/>
            <person name="Haridas S."/>
            <person name="Kuo A."/>
            <person name="Mondo S."/>
            <person name="Pangilinan J."/>
            <person name="Riley R."/>
            <person name="LaButti K."/>
            <person name="Andreopoulos B."/>
            <person name="Lipzen A."/>
            <person name="Chen C."/>
            <person name="Yan M."/>
            <person name="Daum C."/>
            <person name="Ng V."/>
            <person name="Clum A."/>
            <person name="Steindorff A."/>
            <person name="Ohm R.A."/>
            <person name="Martin F."/>
            <person name="Silar P."/>
            <person name="Natvig D.O."/>
            <person name="Lalanne C."/>
            <person name="Gautier V."/>
            <person name="Ament-Velasquez S.L."/>
            <person name="Kruys A."/>
            <person name="Hutchinson M.I."/>
            <person name="Powell A.J."/>
            <person name="Barry K."/>
            <person name="Miller A.N."/>
            <person name="Grigoriev I.V."/>
            <person name="Debuchy R."/>
            <person name="Gladieux P."/>
            <person name="Hiltunen Thoren M."/>
            <person name="Johannesson H."/>
        </authorList>
    </citation>
    <scope>NUCLEOTIDE SEQUENCE</scope>
    <source>
        <strain evidence="2">CBS 757.83</strain>
    </source>
</reference>
<proteinExistence type="predicted"/>
<dbReference type="EMBL" id="MU863624">
    <property type="protein sequence ID" value="KAK4106209.1"/>
    <property type="molecule type" value="Genomic_DNA"/>
</dbReference>
<keyword evidence="3" id="KW-1185">Reference proteome</keyword>
<gene>
    <name evidence="2" type="ORF">N658DRAFT_10727</name>
</gene>
<organism evidence="2 3">
    <name type="scientific">Parathielavia hyrcaniae</name>
    <dbReference type="NCBI Taxonomy" id="113614"/>
    <lineage>
        <taxon>Eukaryota</taxon>
        <taxon>Fungi</taxon>
        <taxon>Dikarya</taxon>
        <taxon>Ascomycota</taxon>
        <taxon>Pezizomycotina</taxon>
        <taxon>Sordariomycetes</taxon>
        <taxon>Sordariomycetidae</taxon>
        <taxon>Sordariales</taxon>
        <taxon>Chaetomiaceae</taxon>
        <taxon>Parathielavia</taxon>
    </lineage>
</organism>
<accession>A0AAN6Q9S1</accession>
<evidence type="ECO:0000313" key="3">
    <source>
        <dbReference type="Proteomes" id="UP001305647"/>
    </source>
</evidence>
<feature type="region of interest" description="Disordered" evidence="1">
    <location>
        <begin position="44"/>
        <end position="76"/>
    </location>
</feature>